<dbReference type="Gene3D" id="3.90.1720.10">
    <property type="entry name" value="endopeptidase domain like (from Nostoc punctiforme)"/>
    <property type="match status" value="1"/>
</dbReference>
<proteinExistence type="inferred from homology"/>
<dbReference type="InterPro" id="IPR038765">
    <property type="entry name" value="Papain-like_cys_pep_sf"/>
</dbReference>
<dbReference type="AlphaFoldDB" id="A0A0R2HK72"/>
<dbReference type="Gene3D" id="2.30.30.40">
    <property type="entry name" value="SH3 Domains"/>
    <property type="match status" value="1"/>
</dbReference>
<dbReference type="SUPFAM" id="SSF54001">
    <property type="entry name" value="Cysteine proteinases"/>
    <property type="match status" value="1"/>
</dbReference>
<evidence type="ECO:0000259" key="5">
    <source>
        <dbReference type="PROSITE" id="PS51935"/>
    </source>
</evidence>
<keyword evidence="2" id="KW-0645">Protease</keyword>
<dbReference type="PATRIC" id="fig|1410657.5.peg.976"/>
<protein>
    <recommendedName>
        <fullName evidence="5">NlpC/P60 domain-containing protein</fullName>
    </recommendedName>
</protein>
<name>A0A0R2HK72_9FIRM</name>
<keyword evidence="3" id="KW-0378">Hydrolase</keyword>
<keyword evidence="4" id="KW-0788">Thiol protease</keyword>
<sequence length="239" mass="27185">MYEGGDKMNTHIFKKSKKLVITIVLLFAVVFGLVTNAMSADAASSRIVSKAYSRLGSTYVYGAGHSMGALRNKRQRKFDCSSLVSWVYYQSGINIGVRTTSSLRSVGKRVSWKNRQKGDILLFGSHTGIYIGNNKMIHAPSSGKKIQITSLSGRYRRRLKQIRRVVGVKTSSKKKSYKAGRYVLKHWMYVRTKASVHSKRVGKIYKRTVIRVVSTKGSWGRFKYKGHYRYVKLTKARRV</sequence>
<comment type="similarity">
    <text evidence="1">Belongs to the peptidase C40 family.</text>
</comment>
<accession>A0A0R2HK72</accession>
<dbReference type="EMBL" id="JQBL01000024">
    <property type="protein sequence ID" value="KRN49629.1"/>
    <property type="molecule type" value="Genomic_DNA"/>
</dbReference>
<evidence type="ECO:0000256" key="1">
    <source>
        <dbReference type="ARBA" id="ARBA00007074"/>
    </source>
</evidence>
<dbReference type="Proteomes" id="UP000051841">
    <property type="component" value="Unassembled WGS sequence"/>
</dbReference>
<evidence type="ECO:0000313" key="7">
    <source>
        <dbReference type="Proteomes" id="UP000051841"/>
    </source>
</evidence>
<dbReference type="GO" id="GO:0008234">
    <property type="term" value="F:cysteine-type peptidase activity"/>
    <property type="evidence" value="ECO:0007669"/>
    <property type="project" value="UniProtKB-KW"/>
</dbReference>
<evidence type="ECO:0000313" key="6">
    <source>
        <dbReference type="EMBL" id="KRN49629.1"/>
    </source>
</evidence>
<comment type="caution">
    <text evidence="6">The sequence shown here is derived from an EMBL/GenBank/DDBJ whole genome shotgun (WGS) entry which is preliminary data.</text>
</comment>
<dbReference type="GO" id="GO:0006508">
    <property type="term" value="P:proteolysis"/>
    <property type="evidence" value="ECO:0007669"/>
    <property type="project" value="UniProtKB-KW"/>
</dbReference>
<dbReference type="Pfam" id="PF00877">
    <property type="entry name" value="NLPC_P60"/>
    <property type="match status" value="1"/>
</dbReference>
<organism evidence="6 7">
    <name type="scientific">Kandleria vitulina DSM 20405</name>
    <dbReference type="NCBI Taxonomy" id="1410657"/>
    <lineage>
        <taxon>Bacteria</taxon>
        <taxon>Bacillati</taxon>
        <taxon>Bacillota</taxon>
        <taxon>Erysipelotrichia</taxon>
        <taxon>Erysipelotrichales</taxon>
        <taxon>Coprobacillaceae</taxon>
        <taxon>Kandleria</taxon>
    </lineage>
</organism>
<gene>
    <name evidence="6" type="ORF">IV49_GL000938</name>
</gene>
<dbReference type="PANTHER" id="PTHR47053">
    <property type="entry name" value="MUREIN DD-ENDOPEPTIDASE MEPH-RELATED"/>
    <property type="match status" value="1"/>
</dbReference>
<dbReference type="InterPro" id="IPR051202">
    <property type="entry name" value="Peptidase_C40"/>
</dbReference>
<dbReference type="PROSITE" id="PS51935">
    <property type="entry name" value="NLPC_P60"/>
    <property type="match status" value="1"/>
</dbReference>
<dbReference type="InterPro" id="IPR000064">
    <property type="entry name" value="NLP_P60_dom"/>
</dbReference>
<evidence type="ECO:0000256" key="3">
    <source>
        <dbReference type="ARBA" id="ARBA00022801"/>
    </source>
</evidence>
<evidence type="ECO:0000256" key="2">
    <source>
        <dbReference type="ARBA" id="ARBA00022670"/>
    </source>
</evidence>
<feature type="domain" description="NlpC/P60" evidence="5">
    <location>
        <begin position="41"/>
        <end position="166"/>
    </location>
</feature>
<reference evidence="6 7" key="1">
    <citation type="journal article" date="2015" name="Genome Announc.">
        <title>Expanding the biotechnology potential of lactobacilli through comparative genomics of 213 strains and associated genera.</title>
        <authorList>
            <person name="Sun Z."/>
            <person name="Harris H.M."/>
            <person name="McCann A."/>
            <person name="Guo C."/>
            <person name="Argimon S."/>
            <person name="Zhang W."/>
            <person name="Yang X."/>
            <person name="Jeffery I.B."/>
            <person name="Cooney J.C."/>
            <person name="Kagawa T.F."/>
            <person name="Liu W."/>
            <person name="Song Y."/>
            <person name="Salvetti E."/>
            <person name="Wrobel A."/>
            <person name="Rasinkangas P."/>
            <person name="Parkhill J."/>
            <person name="Rea M.C."/>
            <person name="O'Sullivan O."/>
            <person name="Ritari J."/>
            <person name="Douillard F.P."/>
            <person name="Paul Ross R."/>
            <person name="Yang R."/>
            <person name="Briner A.E."/>
            <person name="Felis G.E."/>
            <person name="de Vos W.M."/>
            <person name="Barrangou R."/>
            <person name="Klaenhammer T.R."/>
            <person name="Caufield P.W."/>
            <person name="Cui Y."/>
            <person name="Zhang H."/>
            <person name="O'Toole P.W."/>
        </authorList>
    </citation>
    <scope>NUCLEOTIDE SEQUENCE [LARGE SCALE GENOMIC DNA]</scope>
    <source>
        <strain evidence="6 7">DSM 20405</strain>
    </source>
</reference>
<keyword evidence="7" id="KW-1185">Reference proteome</keyword>
<evidence type="ECO:0000256" key="4">
    <source>
        <dbReference type="ARBA" id="ARBA00022807"/>
    </source>
</evidence>
<dbReference type="PANTHER" id="PTHR47053:SF1">
    <property type="entry name" value="MUREIN DD-ENDOPEPTIDASE MEPH-RELATED"/>
    <property type="match status" value="1"/>
</dbReference>